<reference evidence="2" key="1">
    <citation type="submission" date="2021-02" db="EMBL/GenBank/DDBJ databases">
        <authorList>
            <person name="Nowell W R."/>
        </authorList>
    </citation>
    <scope>NUCLEOTIDE SEQUENCE</scope>
</reference>
<feature type="transmembrane region" description="Helical" evidence="1">
    <location>
        <begin position="50"/>
        <end position="71"/>
    </location>
</feature>
<keyword evidence="1" id="KW-0472">Membrane</keyword>
<keyword evidence="4" id="KW-1185">Reference proteome</keyword>
<comment type="caution">
    <text evidence="2">The sequence shown here is derived from an EMBL/GenBank/DDBJ whole genome shotgun (WGS) entry which is preliminary data.</text>
</comment>
<keyword evidence="1" id="KW-1133">Transmembrane helix</keyword>
<dbReference type="EMBL" id="CAJOBC010008500">
    <property type="protein sequence ID" value="CAF3963386.1"/>
    <property type="molecule type" value="Genomic_DNA"/>
</dbReference>
<gene>
    <name evidence="2" type="ORF">GPM918_LOCUS23607</name>
    <name evidence="3" type="ORF">SRO942_LOCUS23606</name>
</gene>
<protein>
    <submittedName>
        <fullName evidence="2">Uncharacterized protein</fullName>
    </submittedName>
</protein>
<keyword evidence="1" id="KW-0812">Transmembrane</keyword>
<sequence length="122" mass="13187">MGKIAVQHITEEELNVVMPSAVSHGVVHVTGDTCGSSTGKCHNIRRWGTLTLGALIGVIVGSVLGCCLLAVDGLMVELQSLMEANVKLQIECNNVLSVKDINVKLRLENDMIRLEITELQNH</sequence>
<accession>A0A814W7S4</accession>
<dbReference type="Proteomes" id="UP000663829">
    <property type="component" value="Unassembled WGS sequence"/>
</dbReference>
<evidence type="ECO:0000313" key="4">
    <source>
        <dbReference type="Proteomes" id="UP000663829"/>
    </source>
</evidence>
<dbReference type="EMBL" id="CAJNOQ010008499">
    <property type="protein sequence ID" value="CAF1198774.1"/>
    <property type="molecule type" value="Genomic_DNA"/>
</dbReference>
<evidence type="ECO:0000313" key="3">
    <source>
        <dbReference type="EMBL" id="CAF3963386.1"/>
    </source>
</evidence>
<dbReference type="Proteomes" id="UP000681722">
    <property type="component" value="Unassembled WGS sequence"/>
</dbReference>
<organism evidence="2 4">
    <name type="scientific">Didymodactylos carnosus</name>
    <dbReference type="NCBI Taxonomy" id="1234261"/>
    <lineage>
        <taxon>Eukaryota</taxon>
        <taxon>Metazoa</taxon>
        <taxon>Spiralia</taxon>
        <taxon>Gnathifera</taxon>
        <taxon>Rotifera</taxon>
        <taxon>Eurotatoria</taxon>
        <taxon>Bdelloidea</taxon>
        <taxon>Philodinida</taxon>
        <taxon>Philodinidae</taxon>
        <taxon>Didymodactylos</taxon>
    </lineage>
</organism>
<dbReference type="AlphaFoldDB" id="A0A814W7S4"/>
<name>A0A814W7S4_9BILA</name>
<evidence type="ECO:0000313" key="2">
    <source>
        <dbReference type="EMBL" id="CAF1198774.1"/>
    </source>
</evidence>
<proteinExistence type="predicted"/>
<evidence type="ECO:0000256" key="1">
    <source>
        <dbReference type="SAM" id="Phobius"/>
    </source>
</evidence>